<reference evidence="2" key="2">
    <citation type="submission" date="2020-05" db="UniProtKB">
        <authorList>
            <consortium name="EnsemblMetazoa"/>
        </authorList>
    </citation>
    <scope>IDENTIFICATION</scope>
    <source>
        <strain evidence="2">A-37</strain>
    </source>
</reference>
<name>A0A182LUJ7_9DIPT</name>
<evidence type="ECO:0000313" key="3">
    <source>
        <dbReference type="Proteomes" id="UP000075883"/>
    </source>
</evidence>
<proteinExistence type="predicted"/>
<evidence type="ECO:0000313" key="2">
    <source>
        <dbReference type="EnsemblMetazoa" id="ACUA002324-PA"/>
    </source>
</evidence>
<dbReference type="EMBL" id="AXCM01002515">
    <property type="status" value="NOT_ANNOTATED_CDS"/>
    <property type="molecule type" value="Genomic_DNA"/>
</dbReference>
<feature type="region of interest" description="Disordered" evidence="1">
    <location>
        <begin position="67"/>
        <end position="86"/>
    </location>
</feature>
<dbReference type="EnsemblMetazoa" id="ACUA002324-RA">
    <property type="protein sequence ID" value="ACUA002324-PA"/>
    <property type="gene ID" value="ACUA002324"/>
</dbReference>
<accession>A0A182LUJ7</accession>
<reference evidence="3" key="1">
    <citation type="submission" date="2013-09" db="EMBL/GenBank/DDBJ databases">
        <title>The Genome Sequence of Anopheles culicifacies species A.</title>
        <authorList>
            <consortium name="The Broad Institute Genomics Platform"/>
            <person name="Neafsey D.E."/>
            <person name="Besansky N."/>
            <person name="Howell P."/>
            <person name="Walton C."/>
            <person name="Young S.K."/>
            <person name="Zeng Q."/>
            <person name="Gargeya S."/>
            <person name="Fitzgerald M."/>
            <person name="Haas B."/>
            <person name="Abouelleil A."/>
            <person name="Allen A.W."/>
            <person name="Alvarado L."/>
            <person name="Arachchi H.M."/>
            <person name="Berlin A.M."/>
            <person name="Chapman S.B."/>
            <person name="Gainer-Dewar J."/>
            <person name="Goldberg J."/>
            <person name="Griggs A."/>
            <person name="Gujja S."/>
            <person name="Hansen M."/>
            <person name="Howarth C."/>
            <person name="Imamovic A."/>
            <person name="Ireland A."/>
            <person name="Larimer J."/>
            <person name="McCowan C."/>
            <person name="Murphy C."/>
            <person name="Pearson M."/>
            <person name="Poon T.W."/>
            <person name="Priest M."/>
            <person name="Roberts A."/>
            <person name="Saif S."/>
            <person name="Shea T."/>
            <person name="Sisk P."/>
            <person name="Sykes S."/>
            <person name="Wortman J."/>
            <person name="Nusbaum C."/>
            <person name="Birren B."/>
        </authorList>
    </citation>
    <scope>NUCLEOTIDE SEQUENCE [LARGE SCALE GENOMIC DNA]</scope>
    <source>
        <strain evidence="3">A-37</strain>
    </source>
</reference>
<keyword evidence="3" id="KW-1185">Reference proteome</keyword>
<dbReference type="VEuPathDB" id="VectorBase:ACUA002324"/>
<evidence type="ECO:0000256" key="1">
    <source>
        <dbReference type="SAM" id="MobiDB-lite"/>
    </source>
</evidence>
<dbReference type="EMBL" id="AXCM01002516">
    <property type="status" value="NOT_ANNOTATED_CDS"/>
    <property type="molecule type" value="Genomic_DNA"/>
</dbReference>
<protein>
    <submittedName>
        <fullName evidence="2">Uncharacterized protein</fullName>
    </submittedName>
</protein>
<dbReference type="AlphaFoldDB" id="A0A182LUJ7"/>
<organism evidence="2 3">
    <name type="scientific">Anopheles culicifacies</name>
    <dbReference type="NCBI Taxonomy" id="139723"/>
    <lineage>
        <taxon>Eukaryota</taxon>
        <taxon>Metazoa</taxon>
        <taxon>Ecdysozoa</taxon>
        <taxon>Arthropoda</taxon>
        <taxon>Hexapoda</taxon>
        <taxon>Insecta</taxon>
        <taxon>Pterygota</taxon>
        <taxon>Neoptera</taxon>
        <taxon>Endopterygota</taxon>
        <taxon>Diptera</taxon>
        <taxon>Nematocera</taxon>
        <taxon>Culicoidea</taxon>
        <taxon>Culicidae</taxon>
        <taxon>Anophelinae</taxon>
        <taxon>Anopheles</taxon>
        <taxon>culicifacies species complex</taxon>
    </lineage>
</organism>
<dbReference type="Proteomes" id="UP000075883">
    <property type="component" value="Unassembled WGS sequence"/>
</dbReference>
<sequence>MQVLGYDESWGVIRCQRLPSVGTVPLPHCPVAVSSVRYSIFRTPIVGALVGTLAGVDPLRAVGTSESTVEELSDDAGSSGSTGMAVKPREDHRISAMSGGAVAGNWCPSALTVLLLRWPRFTSCILLVDVLHSNPIHGHTIERRTLSHTRTLLHSRFTQNKCITRTQSCK</sequence>